<dbReference type="GO" id="GO:0005737">
    <property type="term" value="C:cytoplasm"/>
    <property type="evidence" value="ECO:0007669"/>
    <property type="project" value="UniProtKB-SubCell"/>
</dbReference>
<comment type="subcellular location">
    <subcellularLocation>
        <location evidence="6">Cytoplasm</location>
    </subcellularLocation>
    <text evidence="6">Membrane-associated.</text>
</comment>
<dbReference type="HAMAP" id="MF_02207">
    <property type="entry name" value="MreB"/>
    <property type="match status" value="1"/>
</dbReference>
<dbReference type="InterPro" id="IPR056546">
    <property type="entry name" value="MreB_MamK-like"/>
</dbReference>
<dbReference type="PRINTS" id="PR01652">
    <property type="entry name" value="SHAPEPROTEIN"/>
</dbReference>
<organism evidence="7 8">
    <name type="scientific">Candidatus Roizmanbacteria bacterium CG23_combo_of_CG06-09_8_20_14_all_35_49</name>
    <dbReference type="NCBI Taxonomy" id="1974863"/>
    <lineage>
        <taxon>Bacteria</taxon>
        <taxon>Candidatus Roizmaniibacteriota</taxon>
    </lineage>
</organism>
<keyword evidence="2 6" id="KW-0547">Nucleotide-binding</keyword>
<name>A0A2G9Y7R8_9BACT</name>
<evidence type="ECO:0000256" key="6">
    <source>
        <dbReference type="HAMAP-Rule" id="MF_02207"/>
    </source>
</evidence>
<dbReference type="PANTHER" id="PTHR42749">
    <property type="entry name" value="CELL SHAPE-DETERMINING PROTEIN MREB"/>
    <property type="match status" value="1"/>
</dbReference>
<dbReference type="CDD" id="cd10225">
    <property type="entry name" value="ASKHA_NBD_MreB-like"/>
    <property type="match status" value="1"/>
</dbReference>
<dbReference type="PANTHER" id="PTHR42749:SF1">
    <property type="entry name" value="CELL SHAPE-DETERMINING PROTEIN MREB"/>
    <property type="match status" value="1"/>
</dbReference>
<comment type="function">
    <text evidence="6">Forms membrane-associated dynamic filaments that are essential for cell shape determination. Acts by regulating cell wall synthesis and cell elongation, and thus cell shape. A feedback loop between cell geometry and MreB localization may maintain elongated cell shape by targeting cell wall growth to regions of negative cell wall curvature.</text>
</comment>
<comment type="subunit">
    <text evidence="6">Forms polymers.</text>
</comment>
<evidence type="ECO:0000256" key="1">
    <source>
        <dbReference type="ARBA" id="ARBA00022490"/>
    </source>
</evidence>
<keyword evidence="4 6" id="KW-0133">Cell shape</keyword>
<dbReference type="GO" id="GO:0000902">
    <property type="term" value="P:cell morphogenesis"/>
    <property type="evidence" value="ECO:0007669"/>
    <property type="project" value="InterPro"/>
</dbReference>
<evidence type="ECO:0000313" key="7">
    <source>
        <dbReference type="EMBL" id="PIP15254.1"/>
    </source>
</evidence>
<evidence type="ECO:0000313" key="8">
    <source>
        <dbReference type="Proteomes" id="UP000231025"/>
    </source>
</evidence>
<evidence type="ECO:0000256" key="2">
    <source>
        <dbReference type="ARBA" id="ARBA00022741"/>
    </source>
</evidence>
<gene>
    <name evidence="6" type="primary">mreB</name>
    <name evidence="7" type="ORF">COX47_00645</name>
</gene>
<sequence length="354" mass="39136">MKINLIDYLRKIKLPFFTNFEIYFDLGTSITKIAIKDKGIILKEPSFLALNNKIKDYLFFGAEAKTIIGKTPDFIKIVRPIIAGVISDFDAEVVLLKKFLERSVYLYFSKQLVKPLLTAVAITPSIATEIEQKAVEEALLKAGMAQVYLIEKPLATATGCGINIFSHQPYLIADLGGGLFELTIVGSGGIIAQKTLKNAADAMNKIIYNYLYLKYGLILGEATCEELKITLLNFSDEEKILTIRGKSLETGLPKSVKIKTSDIKESLLVNFNQLVDAIKELIESSPPEVVDEILQNGIILTGGLANIKGIDKFIANEIKIKTIIAENPDLATITGIMKITKNEENFSKLIINRS</sequence>
<dbReference type="Pfam" id="PF06723">
    <property type="entry name" value="MreB_Mbl"/>
    <property type="match status" value="1"/>
</dbReference>
<evidence type="ECO:0000256" key="5">
    <source>
        <dbReference type="ARBA" id="ARBA00023458"/>
    </source>
</evidence>
<comment type="caution">
    <text evidence="6">Lacks conserved residue(s) required for the propagation of feature annotation.</text>
</comment>
<feature type="binding site" evidence="6">
    <location>
        <begin position="225"/>
        <end position="228"/>
    </location>
    <ligand>
        <name>ATP</name>
        <dbReference type="ChEBI" id="CHEBI:30616"/>
    </ligand>
</feature>
<comment type="similarity">
    <text evidence="5 6">Belongs to the FtsA/MreB family.</text>
</comment>
<reference evidence="7 8" key="1">
    <citation type="submission" date="2017-09" db="EMBL/GenBank/DDBJ databases">
        <title>Depth-based differentiation of microbial function through sediment-hosted aquifers and enrichment of novel symbionts in the deep terrestrial subsurface.</title>
        <authorList>
            <person name="Probst A.J."/>
            <person name="Ladd B."/>
            <person name="Jarett J.K."/>
            <person name="Geller-Mcgrath D.E."/>
            <person name="Sieber C.M."/>
            <person name="Emerson J.B."/>
            <person name="Anantharaman K."/>
            <person name="Thomas B.C."/>
            <person name="Malmstrom R."/>
            <person name="Stieglmeier M."/>
            <person name="Klingl A."/>
            <person name="Woyke T."/>
            <person name="Ryan C.M."/>
            <person name="Banfield J.F."/>
        </authorList>
    </citation>
    <scope>NUCLEOTIDE SEQUENCE [LARGE SCALE GENOMIC DNA]</scope>
    <source>
        <strain evidence="7">CG23_combo_of_CG06-09_8_20_14_all_35_49</strain>
    </source>
</reference>
<comment type="caution">
    <text evidence="7">The sequence shown here is derived from an EMBL/GenBank/DDBJ whole genome shotgun (WGS) entry which is preliminary data.</text>
</comment>
<keyword evidence="3 6" id="KW-0067">ATP-binding</keyword>
<proteinExistence type="inferred from homology"/>
<dbReference type="SUPFAM" id="SSF53067">
    <property type="entry name" value="Actin-like ATPase domain"/>
    <property type="match status" value="2"/>
</dbReference>
<dbReference type="AlphaFoldDB" id="A0A2G9Y7R8"/>
<dbReference type="Gene3D" id="3.30.420.40">
    <property type="match status" value="2"/>
</dbReference>
<protein>
    <recommendedName>
        <fullName evidence="6">Cell shape-determining protein MreB</fullName>
    </recommendedName>
</protein>
<evidence type="ECO:0000256" key="4">
    <source>
        <dbReference type="ARBA" id="ARBA00022960"/>
    </source>
</evidence>
<dbReference type="EMBL" id="PCRE01000011">
    <property type="protein sequence ID" value="PIP15254.1"/>
    <property type="molecule type" value="Genomic_DNA"/>
</dbReference>
<dbReference type="GO" id="GO:0008360">
    <property type="term" value="P:regulation of cell shape"/>
    <property type="evidence" value="ECO:0007669"/>
    <property type="project" value="UniProtKB-UniRule"/>
</dbReference>
<keyword evidence="1 6" id="KW-0963">Cytoplasm</keyword>
<dbReference type="Proteomes" id="UP000231025">
    <property type="component" value="Unassembled WGS sequence"/>
</dbReference>
<dbReference type="InterPro" id="IPR043129">
    <property type="entry name" value="ATPase_NBD"/>
</dbReference>
<dbReference type="InterPro" id="IPR004753">
    <property type="entry name" value="MreB"/>
</dbReference>
<dbReference type="GO" id="GO:0005524">
    <property type="term" value="F:ATP binding"/>
    <property type="evidence" value="ECO:0007669"/>
    <property type="project" value="UniProtKB-KW"/>
</dbReference>
<evidence type="ECO:0000256" key="3">
    <source>
        <dbReference type="ARBA" id="ARBA00022840"/>
    </source>
</evidence>
<accession>A0A2G9Y7R8</accession>